<evidence type="ECO:0000313" key="1">
    <source>
        <dbReference type="EMBL" id="MCK8677522.1"/>
    </source>
</evidence>
<gene>
    <name evidence="1" type="ORF">M1O15_08980</name>
</gene>
<reference evidence="1 2" key="1">
    <citation type="submission" date="2022-04" db="EMBL/GenBank/DDBJ databases">
        <title>Streptomyces sp. nov. LCR6-01 isolated from Lichen of Dirinaria sp.</title>
        <authorList>
            <person name="Kanchanasin P."/>
            <person name="Tanasupawat S."/>
            <person name="Phongsopitanun W."/>
        </authorList>
    </citation>
    <scope>NUCLEOTIDE SEQUENCE [LARGE SCALE GENOMIC DNA]</scope>
    <source>
        <strain evidence="1 2">LCR6-01</strain>
    </source>
</reference>
<evidence type="ECO:0000313" key="2">
    <source>
        <dbReference type="Proteomes" id="UP001522868"/>
    </source>
</evidence>
<dbReference type="Proteomes" id="UP001522868">
    <property type="component" value="Unassembled WGS sequence"/>
</dbReference>
<dbReference type="RefSeq" id="WP_248632737.1">
    <property type="nucleotide sequence ID" value="NZ_JALPTH010000006.1"/>
</dbReference>
<accession>A0ABT0I8A5</accession>
<protein>
    <recommendedName>
        <fullName evidence="3">HEAT repeat domain-containing protein</fullName>
    </recommendedName>
</protein>
<sequence>MADAVTPVPPCTPELRQALRDLAQELGTPLPPGLDDGHARWELYRAALRSETARPLLPAAVRAEPDGALASGVVGEALERLPRPERDTWVAALPPAVRAFSERRARELATLEALRAGTPVQVTDVSDWSDWLQLRAATEVRHPEVLSALADAGRTKRIRRTARESLG</sequence>
<keyword evidence="2" id="KW-1185">Reference proteome</keyword>
<dbReference type="EMBL" id="JALPTH010000006">
    <property type="protein sequence ID" value="MCK8677522.1"/>
    <property type="molecule type" value="Genomic_DNA"/>
</dbReference>
<evidence type="ECO:0008006" key="3">
    <source>
        <dbReference type="Google" id="ProtNLM"/>
    </source>
</evidence>
<name>A0ABT0I8A5_9ACTN</name>
<proteinExistence type="predicted"/>
<organism evidence="1 2">
    <name type="scientific">Streptomyces lichenis</name>
    <dbReference type="NCBI Taxonomy" id="2306967"/>
    <lineage>
        <taxon>Bacteria</taxon>
        <taxon>Bacillati</taxon>
        <taxon>Actinomycetota</taxon>
        <taxon>Actinomycetes</taxon>
        <taxon>Kitasatosporales</taxon>
        <taxon>Streptomycetaceae</taxon>
        <taxon>Streptomyces</taxon>
    </lineage>
</organism>
<comment type="caution">
    <text evidence="1">The sequence shown here is derived from an EMBL/GenBank/DDBJ whole genome shotgun (WGS) entry which is preliminary data.</text>
</comment>